<feature type="transmembrane region" description="Helical" evidence="17">
    <location>
        <begin position="334"/>
        <end position="352"/>
    </location>
</feature>
<evidence type="ECO:0000256" key="1">
    <source>
        <dbReference type="ARBA" id="ARBA00003257"/>
    </source>
</evidence>
<evidence type="ECO:0000256" key="17">
    <source>
        <dbReference type="RuleBase" id="RU003297"/>
    </source>
</evidence>
<dbReference type="GO" id="GO:0008137">
    <property type="term" value="F:NADH dehydrogenase (ubiquinone) activity"/>
    <property type="evidence" value="ECO:0007669"/>
    <property type="project" value="UniProtKB-UniRule"/>
</dbReference>
<evidence type="ECO:0000259" key="18">
    <source>
        <dbReference type="Pfam" id="PF00361"/>
    </source>
</evidence>
<feature type="transmembrane region" description="Helical" evidence="17">
    <location>
        <begin position="182"/>
        <end position="203"/>
    </location>
</feature>
<keyword evidence="7 17" id="KW-0679">Respiratory chain</keyword>
<feature type="transmembrane region" description="Helical" evidence="17">
    <location>
        <begin position="420"/>
        <end position="437"/>
    </location>
</feature>
<evidence type="ECO:0000256" key="8">
    <source>
        <dbReference type="ARBA" id="ARBA00022692"/>
    </source>
</evidence>
<feature type="transmembrane region" description="Helical" evidence="17">
    <location>
        <begin position="215"/>
        <end position="234"/>
    </location>
</feature>
<feature type="transmembrane region" description="Helical" evidence="17">
    <location>
        <begin position="271"/>
        <end position="291"/>
    </location>
</feature>
<evidence type="ECO:0000256" key="2">
    <source>
        <dbReference type="ARBA" id="ARBA00004225"/>
    </source>
</evidence>
<evidence type="ECO:0000256" key="9">
    <source>
        <dbReference type="ARBA" id="ARBA00022967"/>
    </source>
</evidence>
<proteinExistence type="inferred from homology"/>
<evidence type="ECO:0000313" key="19">
    <source>
        <dbReference type="EMBL" id="UZT67456.1"/>
    </source>
</evidence>
<keyword evidence="13 17" id="KW-0830">Ubiquinone</keyword>
<keyword evidence="12 17" id="KW-0520">NAD</keyword>
<name>A0A9E8GAW5_9HYME</name>
<dbReference type="GO" id="GO:0031966">
    <property type="term" value="C:mitochondrial membrane"/>
    <property type="evidence" value="ECO:0007669"/>
    <property type="project" value="UniProtKB-SubCell"/>
</dbReference>
<feature type="transmembrane region" description="Helical" evidence="17">
    <location>
        <begin position="59"/>
        <end position="79"/>
    </location>
</feature>
<comment type="subcellular location">
    <subcellularLocation>
        <location evidence="2 17">Mitochondrion membrane</location>
        <topology evidence="2 17">Multi-pass membrane protein</topology>
    </subcellularLocation>
</comment>
<evidence type="ECO:0000256" key="11">
    <source>
        <dbReference type="ARBA" id="ARBA00022989"/>
    </source>
</evidence>
<evidence type="ECO:0000256" key="3">
    <source>
        <dbReference type="ARBA" id="ARBA00009025"/>
    </source>
</evidence>
<feature type="transmembrane region" description="Helical" evidence="17">
    <location>
        <begin position="141"/>
        <end position="162"/>
    </location>
</feature>
<feature type="transmembrane region" description="Helical" evidence="17">
    <location>
        <begin position="246"/>
        <end position="264"/>
    </location>
</feature>
<dbReference type="GO" id="GO:0015990">
    <property type="term" value="P:electron transport coupled proton transport"/>
    <property type="evidence" value="ECO:0007669"/>
    <property type="project" value="TreeGrafter"/>
</dbReference>
<evidence type="ECO:0000256" key="13">
    <source>
        <dbReference type="ARBA" id="ARBA00023075"/>
    </source>
</evidence>
<keyword evidence="6 17" id="KW-0813">Transport</keyword>
<evidence type="ECO:0000256" key="5">
    <source>
        <dbReference type="ARBA" id="ARBA00021006"/>
    </source>
</evidence>
<dbReference type="GO" id="GO:0042773">
    <property type="term" value="P:ATP synthesis coupled electron transport"/>
    <property type="evidence" value="ECO:0007669"/>
    <property type="project" value="InterPro"/>
</dbReference>
<dbReference type="InterPro" id="IPR003918">
    <property type="entry name" value="NADH_UbQ_OxRdtase"/>
</dbReference>
<keyword evidence="8 17" id="KW-0812">Transmembrane</keyword>
<evidence type="ECO:0000256" key="6">
    <source>
        <dbReference type="ARBA" id="ARBA00022448"/>
    </source>
</evidence>
<dbReference type="GO" id="GO:0003954">
    <property type="term" value="F:NADH dehydrogenase activity"/>
    <property type="evidence" value="ECO:0007669"/>
    <property type="project" value="TreeGrafter"/>
</dbReference>
<comment type="function">
    <text evidence="1">Core subunit of the mitochondrial membrane respiratory chain NADH dehydrogenase (Complex I) that is believed to belong to the minimal assembly required for catalysis. Complex I functions in the transfer of electrons from NADH to the respiratory chain. The immediate electron acceptor for the enzyme is believed to be ubiquinone.</text>
</comment>
<keyword evidence="10 17" id="KW-0249">Electron transport</keyword>
<comment type="function">
    <text evidence="17">Core subunit of the mitochondrial membrane respiratory chain NADH dehydrogenase (Complex I) which catalyzes electron transfer from NADH through the respiratory chain, using ubiquinone as an electron acceptor. Essential for the catalytic activity and assembly of complex I.</text>
</comment>
<keyword evidence="15 17" id="KW-0472">Membrane</keyword>
<evidence type="ECO:0000256" key="16">
    <source>
        <dbReference type="ARBA" id="ARBA00049551"/>
    </source>
</evidence>
<keyword evidence="9" id="KW-1278">Translocase</keyword>
<dbReference type="PANTHER" id="PTHR43507:SF20">
    <property type="entry name" value="NADH-UBIQUINONE OXIDOREDUCTASE CHAIN 4"/>
    <property type="match status" value="1"/>
</dbReference>
<reference evidence="19" key="1">
    <citation type="journal article" date="2022" name="Genes (Basel)">
        <title>Novel Gene Rearrangements in the Mitochondrial Genomes of Cynipoid Wasps (Hymenoptera: Cynipoidea).</title>
        <authorList>
            <person name="Shu X."/>
            <person name="Li Z."/>
            <person name="Yuan R."/>
            <person name="Tang P."/>
            <person name="Chen X."/>
        </authorList>
    </citation>
    <scope>NUCLEOTIDE SEQUENCE</scope>
</reference>
<dbReference type="GO" id="GO:0048039">
    <property type="term" value="F:ubiquinone binding"/>
    <property type="evidence" value="ECO:0007669"/>
    <property type="project" value="TreeGrafter"/>
</dbReference>
<evidence type="ECO:0000256" key="15">
    <source>
        <dbReference type="ARBA" id="ARBA00023136"/>
    </source>
</evidence>
<organism evidence="19">
    <name type="scientific">Prosaspicera validispina</name>
    <dbReference type="NCBI Taxonomy" id="2943453"/>
    <lineage>
        <taxon>Eukaryota</taxon>
        <taxon>Metazoa</taxon>
        <taxon>Ecdysozoa</taxon>
        <taxon>Arthropoda</taxon>
        <taxon>Hexapoda</taxon>
        <taxon>Insecta</taxon>
        <taxon>Pterygota</taxon>
        <taxon>Neoptera</taxon>
        <taxon>Endopterygota</taxon>
        <taxon>Hymenoptera</taxon>
        <taxon>Apocrita</taxon>
        <taxon>Proctotrupomorpha</taxon>
        <taxon>Cynipoidea</taxon>
        <taxon>Figitidae</taxon>
        <taxon>Aspicerinae</taxon>
        <taxon>Prosaspicera</taxon>
    </lineage>
</organism>
<geneLocation type="mitochondrion" evidence="19"/>
<evidence type="ECO:0000256" key="12">
    <source>
        <dbReference type="ARBA" id="ARBA00023027"/>
    </source>
</evidence>
<evidence type="ECO:0000256" key="14">
    <source>
        <dbReference type="ARBA" id="ARBA00023128"/>
    </source>
</evidence>
<dbReference type="PANTHER" id="PTHR43507">
    <property type="entry name" value="NADH-UBIQUINONE OXIDOREDUCTASE CHAIN 4"/>
    <property type="match status" value="1"/>
</dbReference>
<keyword evidence="11 17" id="KW-1133">Transmembrane helix</keyword>
<comment type="similarity">
    <text evidence="3 17">Belongs to the complex I subunit 4 family.</text>
</comment>
<keyword evidence="14 17" id="KW-0496">Mitochondrion</keyword>
<dbReference type="EC" id="7.1.1.2" evidence="4 17"/>
<feature type="transmembrane region" description="Helical" evidence="17">
    <location>
        <begin position="86"/>
        <end position="105"/>
    </location>
</feature>
<feature type="transmembrane region" description="Helical" evidence="17">
    <location>
        <begin position="303"/>
        <end position="322"/>
    </location>
</feature>
<evidence type="ECO:0000256" key="10">
    <source>
        <dbReference type="ARBA" id="ARBA00022982"/>
    </source>
</evidence>
<sequence>MMMLTISILFSLLLINFIYINKLNFMMNFMMFNSLLFMIFNKINFFSYKFFWNFYIDYYSFYLLLLTIWIMSLMYFTLININFKTLYIINLSIMMISLMITFISINYFLFYFYFEISMIPTLLLIIGWGTQFERLEAGMYMIMYTLFASLPLMIVLIKIYYFNFNLNMILLNNLNLIDNIYMYMYLNLAFLIKMPMFFFHLWLPKAHVEAPITGSMILAAIMLKLGSYGMLRIMMMMEKMCLKFNFFIMSLSIIGSLYISIICLKQMDMKMIIAYSSVVHMGMLITSMMSLNNWGYKGSLMMMISHGLISSSLFFIININYERLFSRSLLINKGMMNIMPSLTLFWFILSIFNSASPPSLNLFSEILMINSILSWNFLISLIISITAMTNMIYMIFLFSSSQHGKIYKNLNNFMFINMREFMILLMHLIPILILILMF</sequence>
<reference evidence="19" key="2">
    <citation type="submission" date="2022-02" db="EMBL/GenBank/DDBJ databases">
        <authorList>
            <person name="Shu X.H."/>
            <person name="Li Z.K."/>
            <person name="Tang P."/>
            <person name="Chen X.X."/>
        </authorList>
    </citation>
    <scope>NUCLEOTIDE SEQUENCE</scope>
</reference>
<accession>A0A9E8GAW5</accession>
<feature type="transmembrane region" description="Helical" evidence="17">
    <location>
        <begin position="111"/>
        <end position="129"/>
    </location>
</feature>
<dbReference type="EMBL" id="OM677823">
    <property type="protein sequence ID" value="UZT67456.1"/>
    <property type="molecule type" value="Genomic_DNA"/>
</dbReference>
<protein>
    <recommendedName>
        <fullName evidence="5 17">NADH-ubiquinone oxidoreductase chain 4</fullName>
        <ecNumber evidence="4 17">7.1.1.2</ecNumber>
    </recommendedName>
</protein>
<evidence type="ECO:0000256" key="7">
    <source>
        <dbReference type="ARBA" id="ARBA00022660"/>
    </source>
</evidence>
<dbReference type="AlphaFoldDB" id="A0A9E8GAW5"/>
<evidence type="ECO:0000256" key="4">
    <source>
        <dbReference type="ARBA" id="ARBA00012944"/>
    </source>
</evidence>
<feature type="transmembrane region" description="Helical" evidence="17">
    <location>
        <begin position="372"/>
        <end position="399"/>
    </location>
</feature>
<gene>
    <name evidence="19" type="primary">nad4</name>
</gene>
<comment type="catalytic activity">
    <reaction evidence="16 17">
        <text>a ubiquinone + NADH + 5 H(+)(in) = a ubiquinol + NAD(+) + 4 H(+)(out)</text>
        <dbReference type="Rhea" id="RHEA:29091"/>
        <dbReference type="Rhea" id="RHEA-COMP:9565"/>
        <dbReference type="Rhea" id="RHEA-COMP:9566"/>
        <dbReference type="ChEBI" id="CHEBI:15378"/>
        <dbReference type="ChEBI" id="CHEBI:16389"/>
        <dbReference type="ChEBI" id="CHEBI:17976"/>
        <dbReference type="ChEBI" id="CHEBI:57540"/>
        <dbReference type="ChEBI" id="CHEBI:57945"/>
        <dbReference type="EC" id="7.1.1.2"/>
    </reaction>
</comment>
<dbReference type="Pfam" id="PF00361">
    <property type="entry name" value="Proton_antipo_M"/>
    <property type="match status" value="1"/>
</dbReference>
<dbReference type="PRINTS" id="PR01437">
    <property type="entry name" value="NUOXDRDTASE4"/>
</dbReference>
<feature type="domain" description="NADH:quinone oxidoreductase/Mrp antiporter transmembrane" evidence="18">
    <location>
        <begin position="106"/>
        <end position="386"/>
    </location>
</feature>
<dbReference type="InterPro" id="IPR001750">
    <property type="entry name" value="ND/Mrp_TM"/>
</dbReference>